<evidence type="ECO:0000313" key="2">
    <source>
        <dbReference type="EMBL" id="MVN78849.1"/>
    </source>
</evidence>
<comment type="caution">
    <text evidence="2">The sequence shown here is derived from an EMBL/GenBank/DDBJ whole genome shotgun (WGS) entry which is preliminary data.</text>
</comment>
<accession>A0A7K1TKB4</accession>
<keyword evidence="3" id="KW-1185">Reference proteome</keyword>
<dbReference type="EMBL" id="WQKZ01000007">
    <property type="protein sequence ID" value="MVN78849.1"/>
    <property type="molecule type" value="Genomic_DNA"/>
</dbReference>
<feature type="chain" id="PRO_5029879435" evidence="1">
    <location>
        <begin position="22"/>
        <end position="127"/>
    </location>
</feature>
<name>A0A7K1TKB4_9BACT</name>
<organism evidence="2 3">
    <name type="scientific">Hymenobacter ginkgonis</name>
    <dbReference type="NCBI Taxonomy" id="2682976"/>
    <lineage>
        <taxon>Bacteria</taxon>
        <taxon>Pseudomonadati</taxon>
        <taxon>Bacteroidota</taxon>
        <taxon>Cytophagia</taxon>
        <taxon>Cytophagales</taxon>
        <taxon>Hymenobacteraceae</taxon>
        <taxon>Hymenobacter</taxon>
    </lineage>
</organism>
<reference evidence="2 3" key="1">
    <citation type="submission" date="2019-12" db="EMBL/GenBank/DDBJ databases">
        <title>Hymenobacter sp. HMF4947 Genome sequencing and assembly.</title>
        <authorList>
            <person name="Kang H."/>
            <person name="Cha I."/>
            <person name="Kim H."/>
            <person name="Joh K."/>
        </authorList>
    </citation>
    <scope>NUCLEOTIDE SEQUENCE [LARGE SCALE GENOMIC DNA]</scope>
    <source>
        <strain evidence="2 3">HMF4947</strain>
    </source>
</reference>
<sequence length="127" mass="12937">MKRFFSRSAAFATLTILGLGASTVLTGCFEKGDKSSDCTPKGGTCDTAAVVVDLSKTTGCGLALHLADSTYVIPTGSTWANFAPVVGQKVTVGYTVKSKQTGNTCPAGKLVELGCITLLPPTTTGAN</sequence>
<dbReference type="Proteomes" id="UP000441336">
    <property type="component" value="Unassembled WGS sequence"/>
</dbReference>
<dbReference type="PROSITE" id="PS51257">
    <property type="entry name" value="PROKAR_LIPOPROTEIN"/>
    <property type="match status" value="1"/>
</dbReference>
<gene>
    <name evidence="2" type="ORF">GO988_21165</name>
</gene>
<proteinExistence type="predicted"/>
<evidence type="ECO:0000256" key="1">
    <source>
        <dbReference type="SAM" id="SignalP"/>
    </source>
</evidence>
<feature type="signal peptide" evidence="1">
    <location>
        <begin position="1"/>
        <end position="21"/>
    </location>
</feature>
<evidence type="ECO:0000313" key="3">
    <source>
        <dbReference type="Proteomes" id="UP000441336"/>
    </source>
</evidence>
<dbReference type="RefSeq" id="WP_157569368.1">
    <property type="nucleotide sequence ID" value="NZ_WQKZ01000007.1"/>
</dbReference>
<dbReference type="AlphaFoldDB" id="A0A7K1TKB4"/>
<keyword evidence="1" id="KW-0732">Signal</keyword>
<protein>
    <submittedName>
        <fullName evidence="2">Uncharacterized protein</fullName>
    </submittedName>
</protein>